<protein>
    <submittedName>
        <fullName evidence="1">Uncharacterized protein</fullName>
    </submittedName>
</protein>
<organism evidence="1 2">
    <name type="scientific">Limosilactobacillus vaginalis</name>
    <dbReference type="NCBI Taxonomy" id="1633"/>
    <lineage>
        <taxon>Bacteria</taxon>
        <taxon>Bacillati</taxon>
        <taxon>Bacillota</taxon>
        <taxon>Bacilli</taxon>
        <taxon>Lactobacillales</taxon>
        <taxon>Lactobacillaceae</taxon>
        <taxon>Limosilactobacillus</taxon>
    </lineage>
</organism>
<dbReference type="Proteomes" id="UP001527392">
    <property type="component" value="Unassembled WGS sequence"/>
</dbReference>
<sequence length="62" mass="7080">MQKIEFNADVDSFKNDNKDITTITLKALGKDVSLNQLREMKETASIHVIIESNQTELIEDDQ</sequence>
<reference evidence="1 2" key="1">
    <citation type="submission" date="2022-01" db="EMBL/GenBank/DDBJ databases">
        <title>VMRC isolate genome collection.</title>
        <authorList>
            <person name="France M."/>
            <person name="Rutt L."/>
            <person name="Humphrys M."/>
            <person name="Ravel J."/>
        </authorList>
    </citation>
    <scope>NUCLEOTIDE SEQUENCE [LARGE SCALE GENOMIC DNA]</scope>
    <source>
        <strain evidence="1 2">C0030B4</strain>
    </source>
</reference>
<evidence type="ECO:0000313" key="1">
    <source>
        <dbReference type="EMBL" id="MCZ3782204.1"/>
    </source>
</evidence>
<dbReference type="RefSeq" id="WP_269257444.1">
    <property type="nucleotide sequence ID" value="NZ_JAKHMK010000029.1"/>
</dbReference>
<comment type="caution">
    <text evidence="1">The sequence shown here is derived from an EMBL/GenBank/DDBJ whole genome shotgun (WGS) entry which is preliminary data.</text>
</comment>
<name>A0ABT4K9A2_9LACO</name>
<evidence type="ECO:0000313" key="2">
    <source>
        <dbReference type="Proteomes" id="UP001527392"/>
    </source>
</evidence>
<keyword evidence="2" id="KW-1185">Reference proteome</keyword>
<gene>
    <name evidence="1" type="ORF">L2504_08690</name>
</gene>
<accession>A0ABT4K9A2</accession>
<dbReference type="EMBL" id="JAKHMS010000030">
    <property type="protein sequence ID" value="MCZ3782204.1"/>
    <property type="molecule type" value="Genomic_DNA"/>
</dbReference>
<proteinExistence type="predicted"/>